<evidence type="ECO:0000256" key="12">
    <source>
        <dbReference type="ARBA" id="ARBA00022741"/>
    </source>
</evidence>
<comment type="subcellular location">
    <subcellularLocation>
        <location evidence="1">Apical cell membrane</location>
        <topology evidence="1">Multi-pass membrane protein</topology>
    </subcellularLocation>
    <subcellularLocation>
        <location evidence="3">Basolateral cell membrane</location>
        <topology evidence="3">Multi-pass membrane protein</topology>
    </subcellularLocation>
    <subcellularLocation>
        <location evidence="2">Cytoplasmic granule</location>
    </subcellularLocation>
    <subcellularLocation>
        <location evidence="4">Endosome membrane</location>
    </subcellularLocation>
    <subcellularLocation>
        <location evidence="20">Golgi apparatus lumen</location>
    </subcellularLocation>
</comment>
<dbReference type="RefSeq" id="XP_033797355.1">
    <property type="nucleotide sequence ID" value="XM_033941464.1"/>
</dbReference>
<evidence type="ECO:0000256" key="2">
    <source>
        <dbReference type="ARBA" id="ARBA00004463"/>
    </source>
</evidence>
<evidence type="ECO:0000256" key="21">
    <source>
        <dbReference type="ARBA" id="ARBA00034018"/>
    </source>
</evidence>
<keyword evidence="15" id="KW-1278">Translocase</keyword>
<dbReference type="GO" id="GO:0010008">
    <property type="term" value="C:endosome membrane"/>
    <property type="evidence" value="ECO:0007669"/>
    <property type="project" value="UniProtKB-SubCell"/>
</dbReference>
<dbReference type="KEGG" id="gsh:117359170"/>
<feature type="transmembrane region" description="Helical" evidence="31">
    <location>
        <begin position="985"/>
        <end position="1003"/>
    </location>
</feature>
<feature type="transmembrane region" description="Helical" evidence="31">
    <location>
        <begin position="1009"/>
        <end position="1028"/>
    </location>
</feature>
<dbReference type="PROSITE" id="PS50929">
    <property type="entry name" value="ABC_TM1F"/>
    <property type="match status" value="2"/>
</dbReference>
<keyword evidence="19" id="KW-0325">Glycoprotein</keyword>
<dbReference type="PANTHER" id="PTHR24223">
    <property type="entry name" value="ATP-BINDING CASSETTE SUB-FAMILY C"/>
    <property type="match status" value="1"/>
</dbReference>
<evidence type="ECO:0000256" key="15">
    <source>
        <dbReference type="ARBA" id="ARBA00022967"/>
    </source>
</evidence>
<dbReference type="Gene3D" id="3.40.50.300">
    <property type="entry name" value="P-loop containing nucleotide triphosphate hydrolases"/>
    <property type="match status" value="2"/>
</dbReference>
<dbReference type="CDD" id="cd18599">
    <property type="entry name" value="ABC_6TM_MRP5_8_9_D2"/>
    <property type="match status" value="1"/>
</dbReference>
<dbReference type="InterPro" id="IPR036640">
    <property type="entry name" value="ABC1_TM_sf"/>
</dbReference>
<reference evidence="35 36" key="1">
    <citation type="submission" date="2025-04" db="UniProtKB">
        <authorList>
            <consortium name="RefSeq"/>
        </authorList>
    </citation>
    <scope>IDENTIFICATION</scope>
</reference>
<dbReference type="PANTHER" id="PTHR24223:SF10">
    <property type="entry name" value="ATP-BINDING CASSETTE SUB-FAMILY C MEMBER 12"/>
    <property type="match status" value="1"/>
</dbReference>
<feature type="transmembrane region" description="Helical" evidence="31">
    <location>
        <begin position="283"/>
        <end position="307"/>
    </location>
</feature>
<dbReference type="InterPro" id="IPR011527">
    <property type="entry name" value="ABC1_TM_dom"/>
</dbReference>
<dbReference type="InterPro" id="IPR003593">
    <property type="entry name" value="AAA+_ATPase"/>
</dbReference>
<keyword evidence="10 31" id="KW-0812">Transmembrane</keyword>
<evidence type="ECO:0000256" key="24">
    <source>
        <dbReference type="ARBA" id="ARBA00051604"/>
    </source>
</evidence>
<evidence type="ECO:0000256" key="26">
    <source>
        <dbReference type="ARBA" id="ARBA00052708"/>
    </source>
</evidence>
<feature type="domain" description="ABC transporter" evidence="32">
    <location>
        <begin position="1185"/>
        <end position="1419"/>
    </location>
</feature>
<evidence type="ECO:0000259" key="32">
    <source>
        <dbReference type="PROSITE" id="PS50893"/>
    </source>
</evidence>
<feature type="transmembrane region" description="Helical" evidence="31">
    <location>
        <begin position="429"/>
        <end position="454"/>
    </location>
</feature>
<comment type="catalytic activity">
    <reaction evidence="22">
        <text>(2S)-2-[5-amino-1-(beta-D-ribosyl)imidazole-4-carboxamido]succinate(in) + ATP + H2O = (2S)-2-[5-amino-1-(beta-D-ribosyl)imidazole-4-carboxamido]succinate(out) + ADP + phosphate + H(+)</text>
        <dbReference type="Rhea" id="RHEA:66752"/>
        <dbReference type="ChEBI" id="CHEBI:15377"/>
        <dbReference type="ChEBI" id="CHEBI:15378"/>
        <dbReference type="ChEBI" id="CHEBI:30616"/>
        <dbReference type="ChEBI" id="CHEBI:43474"/>
        <dbReference type="ChEBI" id="CHEBI:167466"/>
        <dbReference type="ChEBI" id="CHEBI:456216"/>
    </reaction>
    <physiologicalReaction direction="left-to-right" evidence="22">
        <dbReference type="Rhea" id="RHEA:66753"/>
    </physiologicalReaction>
</comment>
<evidence type="ECO:0000256" key="17">
    <source>
        <dbReference type="ARBA" id="ARBA00023034"/>
    </source>
</evidence>
<feature type="domain" description="ABC transmembrane type-1" evidence="33">
    <location>
        <begin position="180"/>
        <end position="455"/>
    </location>
</feature>
<evidence type="ECO:0000256" key="5">
    <source>
        <dbReference type="ARBA" id="ARBA00009726"/>
    </source>
</evidence>
<evidence type="ECO:0000256" key="27">
    <source>
        <dbReference type="ARBA" id="ARBA00052963"/>
    </source>
</evidence>
<feature type="transmembrane region" description="Helical" evidence="31">
    <location>
        <begin position="211"/>
        <end position="238"/>
    </location>
</feature>
<evidence type="ECO:0000256" key="18">
    <source>
        <dbReference type="ARBA" id="ARBA00023136"/>
    </source>
</evidence>
<evidence type="ECO:0000259" key="33">
    <source>
        <dbReference type="PROSITE" id="PS50929"/>
    </source>
</evidence>
<feature type="transmembrane region" description="Helical" evidence="31">
    <location>
        <begin position="313"/>
        <end position="332"/>
    </location>
</feature>
<evidence type="ECO:0000256" key="30">
    <source>
        <dbReference type="SAM" id="MobiDB-lite"/>
    </source>
</evidence>
<keyword evidence="9" id="KW-0597">Phosphoprotein</keyword>
<comment type="catalytic activity">
    <reaction evidence="21">
        <text>ATP + H2O + xenobioticSide 1 = ADP + phosphate + xenobioticSide 2.</text>
        <dbReference type="EC" id="7.6.2.2"/>
    </reaction>
</comment>
<feature type="transmembrane region" description="Helical" evidence="31">
    <location>
        <begin position="1096"/>
        <end position="1116"/>
    </location>
</feature>
<comment type="catalytic activity">
    <reaction evidence="26">
        <text>N-acetyl-L-aspartate(in) + ATP + H2O = N-acetyl-L-aspartate(out) + ADP + phosphate + H(+)</text>
        <dbReference type="Rhea" id="RHEA:66744"/>
        <dbReference type="ChEBI" id="CHEBI:15377"/>
        <dbReference type="ChEBI" id="CHEBI:15378"/>
        <dbReference type="ChEBI" id="CHEBI:16953"/>
        <dbReference type="ChEBI" id="CHEBI:30616"/>
        <dbReference type="ChEBI" id="CHEBI:43474"/>
        <dbReference type="ChEBI" id="CHEBI:456216"/>
    </reaction>
    <physiologicalReaction direction="left-to-right" evidence="26">
        <dbReference type="Rhea" id="RHEA:66745"/>
    </physiologicalReaction>
</comment>
<evidence type="ECO:0000256" key="16">
    <source>
        <dbReference type="ARBA" id="ARBA00022989"/>
    </source>
</evidence>
<evidence type="ECO:0000256" key="4">
    <source>
        <dbReference type="ARBA" id="ARBA00004608"/>
    </source>
</evidence>
<dbReference type="CDD" id="cd18592">
    <property type="entry name" value="ABC_6TM_MRP5_8_9_D1"/>
    <property type="match status" value="1"/>
</dbReference>
<dbReference type="EC" id="7.6.2.2" evidence="6"/>
<name>A0A6P8QE51_GEOSA</name>
<evidence type="ECO:0000256" key="11">
    <source>
        <dbReference type="ARBA" id="ARBA00022737"/>
    </source>
</evidence>
<gene>
    <name evidence="35 36 37" type="primary">LOC117359170</name>
</gene>
<dbReference type="Gene3D" id="1.20.1560.10">
    <property type="entry name" value="ABC transporter type 1, transmembrane domain"/>
    <property type="match status" value="2"/>
</dbReference>
<dbReference type="Pfam" id="PF00005">
    <property type="entry name" value="ABC_tran"/>
    <property type="match status" value="2"/>
</dbReference>
<feature type="transmembrane region" description="Helical" evidence="31">
    <location>
        <begin position="175"/>
        <end position="196"/>
    </location>
</feature>
<dbReference type="GO" id="GO:0008559">
    <property type="term" value="F:ABC-type xenobiotic transporter activity"/>
    <property type="evidence" value="ECO:0007669"/>
    <property type="project" value="UniProtKB-EC"/>
</dbReference>
<evidence type="ECO:0000313" key="35">
    <source>
        <dbReference type="RefSeq" id="XP_033797355.1"/>
    </source>
</evidence>
<comment type="catalytic activity">
    <reaction evidence="27">
        <text>3',5'-cyclic GMP(in) + ATP + H2O = 3',5'-cyclic GMP(out) + ADP + phosphate + H(+)</text>
        <dbReference type="Rhea" id="RHEA:66188"/>
        <dbReference type="ChEBI" id="CHEBI:15377"/>
        <dbReference type="ChEBI" id="CHEBI:15378"/>
        <dbReference type="ChEBI" id="CHEBI:30616"/>
        <dbReference type="ChEBI" id="CHEBI:43474"/>
        <dbReference type="ChEBI" id="CHEBI:57746"/>
        <dbReference type="ChEBI" id="CHEBI:456216"/>
    </reaction>
    <physiologicalReaction direction="left-to-right" evidence="27">
        <dbReference type="Rhea" id="RHEA:66189"/>
    </physiologicalReaction>
</comment>
<dbReference type="GO" id="GO:0016323">
    <property type="term" value="C:basolateral plasma membrane"/>
    <property type="evidence" value="ECO:0007669"/>
    <property type="project" value="UniProtKB-SubCell"/>
</dbReference>
<keyword evidence="12" id="KW-0547">Nucleotide-binding</keyword>
<keyword evidence="13" id="KW-0967">Endosome</keyword>
<comment type="catalytic activity">
    <reaction evidence="24">
        <text>3',5'-cyclic AMP(in) + ATP + H2O = 3',5'-cyclic AMP(out) + ADP + phosphate + H(+)</text>
        <dbReference type="Rhea" id="RHEA:66184"/>
        <dbReference type="ChEBI" id="CHEBI:15377"/>
        <dbReference type="ChEBI" id="CHEBI:15378"/>
        <dbReference type="ChEBI" id="CHEBI:30616"/>
        <dbReference type="ChEBI" id="CHEBI:43474"/>
        <dbReference type="ChEBI" id="CHEBI:58165"/>
        <dbReference type="ChEBI" id="CHEBI:456216"/>
    </reaction>
    <physiologicalReaction direction="left-to-right" evidence="24">
        <dbReference type="Rhea" id="RHEA:66185"/>
    </physiologicalReaction>
</comment>
<evidence type="ECO:0000256" key="10">
    <source>
        <dbReference type="ARBA" id="ARBA00022692"/>
    </source>
</evidence>
<keyword evidence="18 31" id="KW-0472">Membrane</keyword>
<dbReference type="FunFam" id="3.40.50.300:FF:000074">
    <property type="entry name" value="Multidrug resistance-associated protein 5 isoform 1"/>
    <property type="match status" value="1"/>
</dbReference>
<evidence type="ECO:0000313" key="36">
    <source>
        <dbReference type="RefSeq" id="XP_033797356.1"/>
    </source>
</evidence>
<dbReference type="SMART" id="SM00382">
    <property type="entry name" value="AAA"/>
    <property type="match status" value="2"/>
</dbReference>
<feature type="domain" description="ABC transporter" evidence="32">
    <location>
        <begin position="523"/>
        <end position="750"/>
    </location>
</feature>
<evidence type="ECO:0000256" key="7">
    <source>
        <dbReference type="ARBA" id="ARBA00022448"/>
    </source>
</evidence>
<dbReference type="InterPro" id="IPR027417">
    <property type="entry name" value="P-loop_NTPase"/>
</dbReference>
<feature type="region of interest" description="Disordered" evidence="30">
    <location>
        <begin position="788"/>
        <end position="817"/>
    </location>
</feature>
<evidence type="ECO:0000256" key="31">
    <source>
        <dbReference type="SAM" id="Phobius"/>
    </source>
</evidence>
<comment type="catalytic activity">
    <reaction evidence="25">
        <text>N-acetyl-L-aspartyl-L-glutamyl-L-glutamate(in) + ATP + H2O = N-acetyl-L-aspartyl-L-glutamyl-L-glutamate(out) + ADP + phosphate + H(+)</text>
        <dbReference type="Rhea" id="RHEA:66732"/>
        <dbReference type="ChEBI" id="CHEBI:15377"/>
        <dbReference type="ChEBI" id="CHEBI:15378"/>
        <dbReference type="ChEBI" id="CHEBI:30616"/>
        <dbReference type="ChEBI" id="CHEBI:43474"/>
        <dbReference type="ChEBI" id="CHEBI:76935"/>
        <dbReference type="ChEBI" id="CHEBI:456216"/>
    </reaction>
    <physiologicalReaction direction="left-to-right" evidence="25">
        <dbReference type="Rhea" id="RHEA:66733"/>
    </physiologicalReaction>
</comment>
<evidence type="ECO:0000256" key="6">
    <source>
        <dbReference type="ARBA" id="ARBA00012191"/>
    </source>
</evidence>
<dbReference type="OrthoDB" id="6500128at2759"/>
<evidence type="ECO:0000313" key="37">
    <source>
        <dbReference type="RefSeq" id="XP_033797357.1"/>
    </source>
</evidence>
<evidence type="ECO:0000256" key="25">
    <source>
        <dbReference type="ARBA" id="ARBA00052576"/>
    </source>
</evidence>
<keyword evidence="34" id="KW-1185">Reference proteome</keyword>
<comment type="catalytic activity">
    <reaction evidence="23">
        <text>N-acetyl-L-aspartyl-L-glutamate(in) + ATP + H2O = N-acetyl-L-aspartyl-L-glutamate(out) + ADP + phosphate + H(+)</text>
        <dbReference type="Rhea" id="RHEA:66728"/>
        <dbReference type="ChEBI" id="CHEBI:15377"/>
        <dbReference type="ChEBI" id="CHEBI:15378"/>
        <dbReference type="ChEBI" id="CHEBI:30616"/>
        <dbReference type="ChEBI" id="CHEBI:43474"/>
        <dbReference type="ChEBI" id="CHEBI:76931"/>
        <dbReference type="ChEBI" id="CHEBI:456216"/>
    </reaction>
    <physiologicalReaction direction="left-to-right" evidence="23">
        <dbReference type="Rhea" id="RHEA:66729"/>
    </physiologicalReaction>
</comment>
<evidence type="ECO:0000256" key="1">
    <source>
        <dbReference type="ARBA" id="ARBA00004424"/>
    </source>
</evidence>
<dbReference type="RefSeq" id="XP_033797356.1">
    <property type="nucleotide sequence ID" value="XM_033941465.1"/>
</dbReference>
<evidence type="ECO:0000256" key="19">
    <source>
        <dbReference type="ARBA" id="ARBA00023180"/>
    </source>
</evidence>
<evidence type="ECO:0000256" key="22">
    <source>
        <dbReference type="ARBA" id="ARBA00050661"/>
    </source>
</evidence>
<evidence type="ECO:0000256" key="13">
    <source>
        <dbReference type="ARBA" id="ARBA00022753"/>
    </source>
</evidence>
<feature type="transmembrane region" description="Helical" evidence="31">
    <location>
        <begin position="908"/>
        <end position="927"/>
    </location>
</feature>
<keyword evidence="7" id="KW-0813">Transport</keyword>
<dbReference type="FunFam" id="3.40.50.300:FF:000605">
    <property type="entry name" value="multidrug resistance-associated protein 5 isoform X1"/>
    <property type="match status" value="1"/>
</dbReference>
<organism evidence="34 37">
    <name type="scientific">Geotrypetes seraphini</name>
    <name type="common">Gaboon caecilian</name>
    <name type="synonym">Caecilia seraphini</name>
    <dbReference type="NCBI Taxonomy" id="260995"/>
    <lineage>
        <taxon>Eukaryota</taxon>
        <taxon>Metazoa</taxon>
        <taxon>Chordata</taxon>
        <taxon>Craniata</taxon>
        <taxon>Vertebrata</taxon>
        <taxon>Euteleostomi</taxon>
        <taxon>Amphibia</taxon>
        <taxon>Gymnophiona</taxon>
        <taxon>Geotrypetes</taxon>
    </lineage>
</organism>
<keyword evidence="14" id="KW-0067">ATP-binding</keyword>
<keyword evidence="11" id="KW-0677">Repeat</keyword>
<keyword evidence="17" id="KW-0333">Golgi apparatus</keyword>
<dbReference type="InterPro" id="IPR017871">
    <property type="entry name" value="ABC_transporter-like_CS"/>
</dbReference>
<dbReference type="FunFam" id="1.20.1560.10:FF:000015">
    <property type="entry name" value="multidrug resistance-associated protein 5 isoform X1"/>
    <property type="match status" value="1"/>
</dbReference>
<dbReference type="GO" id="GO:0005796">
    <property type="term" value="C:Golgi lumen"/>
    <property type="evidence" value="ECO:0007669"/>
    <property type="project" value="UniProtKB-SubCell"/>
</dbReference>
<keyword evidence="8" id="KW-1003">Cell membrane</keyword>
<evidence type="ECO:0000256" key="28">
    <source>
        <dbReference type="ARBA" id="ARBA00069159"/>
    </source>
</evidence>
<dbReference type="GeneID" id="117359170"/>
<evidence type="ECO:0000256" key="14">
    <source>
        <dbReference type="ARBA" id="ARBA00022840"/>
    </source>
</evidence>
<dbReference type="InterPro" id="IPR003439">
    <property type="entry name" value="ABC_transporter-like_ATP-bd"/>
</dbReference>
<dbReference type="CDD" id="cd03250">
    <property type="entry name" value="ABCC_MRP_domain1"/>
    <property type="match status" value="1"/>
</dbReference>
<dbReference type="SUPFAM" id="SSF90123">
    <property type="entry name" value="ABC transporter transmembrane region"/>
    <property type="match status" value="2"/>
</dbReference>
<evidence type="ECO:0000256" key="23">
    <source>
        <dbReference type="ARBA" id="ARBA00050745"/>
    </source>
</evidence>
<dbReference type="SUPFAM" id="SSF52540">
    <property type="entry name" value="P-loop containing nucleoside triphosphate hydrolases"/>
    <property type="match status" value="2"/>
</dbReference>
<feature type="domain" description="ABC transmembrane type-1" evidence="33">
    <location>
        <begin position="849"/>
        <end position="1147"/>
    </location>
</feature>
<sequence length="1427" mass="160268">MPRRGKQNIYVYSNSTFNEDQDMEDKRVKGLLYRNITDNNDIPWYLQSDGIVGASADLVPELERRDHQYHKFYEKYHPSLQTMIPFRPKPKRSSSNPVDNAGFFSFATFSWITSLMIKGYRQQMNVDNLPPLSSYDSSHINMKRLKFLWEEEVLRVGLAKASLVRTVLKFQRTRLLMNGLATLLSMVCTFLGPAVLVRSILQYVETTSDNIIYGVGLCIALYVSELCKSIFFVLSWAISYRTAIRLKVAISTMAFEKLIKFNTLAHISVGEVINLLSNDGHRLFEAAVFCPLIIGTPFLLIMCTVYSCFILGPTALIGVFTYIAFAPIQMLMARLTSIFRRSAIVMTDRRVRTMNEVLTFIKLIKMYAWEKSFAKTVRGVRKMEKKLLEKAGYVQSVNSIATTTVVTLSTVLTFVVHTLLKQELTASDAFTVIAVFNAMRFTLATLPFSVRAAAEAKVSLSRLREILIKETPPSYVRQQQNSEYALEMNNATLSWGDIVENSNSKINSNIKNEKNAMKDQPKLNVLSSSCTSTNSTAKEKAQITLHSINLKVHKGKIVGICGNVGCGKSSILSAFLGQMMINSGSVSVDGTLAYVAQQAWIFHGNVKENILFGAPYVHERYEQAISVCGLKPDLEILPYGDMTEIGERGINLSGGQKQRISLARAVYADRDIYLLDDPLSAVDVHVGKHIFDEYIKKSLRGKTVVLITHQLQYLEFCDKVVLLEDGAIIEKGTHTKLMKDNGRYAQLIQSIHMDQFKDIMDDADKPITASMDILDNYSTLGSSKTGLESPVFGMSDEQYPEDSEKKKKETNGRASENQLISKEEKQEGSIALRTYHNYIKASGGYILSIFIILLFILVIGSSVFSNWWLSYWLEQSSGINCTREMNDTTPTCNPGSITDDPKLNFYQLVYGMTIVVMIVLGIIKGFAFTKTTLKASSTLHDEVFYKILRSPMSFFDTTPTGRIMNRFSKDMDELDVRLPFQAENFLHQFFMVLCILIIIAVVFPFLLIVIAIIGVIILVLLKVFQVGIRELKRIENLSRSPWFSHITSTVQGLSTIHAYDKKEEYINHFKFLNDENSSHFFLFHCAMRWLSVRIDLLMNTVCLIVALFVVLSSGSISSSAKGLSLSYTIQLTGLLQICIRMGTETEAKFTSVEQILDYVLKCVPEGPDHVENENIPKGWPTQGEITFKDYQMKYRENTPIILKGLNMRINAQEAIGIVGRTGSGKSSLGVALFRLVEPTAGTILIDDVDICKVGLEDLRSKLSIIPQDPVLFVGTVRYNLDPFDNYSDNRIWQALEKTFMKDAISKLPNKLQTEVVENGENFSVGQRQLLCMARALIRKSKIILLDEATASIDSETDALIQCTIREAFKGCTVLTIAHRINTVLECDRILVLENGQVAEFGKPDDLIQKPDSAFAGLLTAATNTAMS</sequence>
<feature type="transmembrane region" description="Helical" evidence="31">
    <location>
        <begin position="391"/>
        <end position="417"/>
    </location>
</feature>
<feature type="compositionally biased region" description="Basic and acidic residues" evidence="30">
    <location>
        <begin position="802"/>
        <end position="811"/>
    </location>
</feature>
<proteinExistence type="inferred from homology"/>
<evidence type="ECO:0000256" key="20">
    <source>
        <dbReference type="ARBA" id="ARBA00023769"/>
    </source>
</evidence>
<dbReference type="InterPro" id="IPR050173">
    <property type="entry name" value="ABC_transporter_C-like"/>
</dbReference>
<keyword evidence="16 31" id="KW-1133">Transmembrane helix</keyword>
<evidence type="ECO:0000313" key="34">
    <source>
        <dbReference type="Proteomes" id="UP000515159"/>
    </source>
</evidence>
<dbReference type="GO" id="GO:0016887">
    <property type="term" value="F:ATP hydrolysis activity"/>
    <property type="evidence" value="ECO:0007669"/>
    <property type="project" value="InterPro"/>
</dbReference>
<feature type="transmembrane region" description="Helical" evidence="31">
    <location>
        <begin position="845"/>
        <end position="869"/>
    </location>
</feature>
<comment type="similarity">
    <text evidence="5">Belongs to the ABC transporter superfamily. ABCC family. Conjugate transporter (TC 3.A.1.208) subfamily.</text>
</comment>
<dbReference type="PROSITE" id="PS00211">
    <property type="entry name" value="ABC_TRANSPORTER_1"/>
    <property type="match status" value="2"/>
</dbReference>
<evidence type="ECO:0000256" key="8">
    <source>
        <dbReference type="ARBA" id="ARBA00022475"/>
    </source>
</evidence>
<accession>A0A6P8QE51</accession>
<dbReference type="GO" id="GO:0016324">
    <property type="term" value="C:apical plasma membrane"/>
    <property type="evidence" value="ECO:0007669"/>
    <property type="project" value="UniProtKB-SubCell"/>
</dbReference>
<dbReference type="RefSeq" id="XP_033797357.1">
    <property type="nucleotide sequence ID" value="XM_033941466.1"/>
</dbReference>
<protein>
    <recommendedName>
        <fullName evidence="28">ATP-binding cassette sub-family C member 5</fullName>
        <ecNumber evidence="6">7.6.2.2</ecNumber>
    </recommendedName>
    <alternativeName>
        <fullName evidence="29">Multidrug resistance-associated protein 5</fullName>
    </alternativeName>
</protein>
<evidence type="ECO:0000256" key="3">
    <source>
        <dbReference type="ARBA" id="ARBA00004554"/>
    </source>
</evidence>
<dbReference type="Pfam" id="PF00664">
    <property type="entry name" value="ABC_membrane"/>
    <property type="match status" value="2"/>
</dbReference>
<evidence type="ECO:0000256" key="29">
    <source>
        <dbReference type="ARBA" id="ARBA00082793"/>
    </source>
</evidence>
<evidence type="ECO:0000256" key="9">
    <source>
        <dbReference type="ARBA" id="ARBA00022553"/>
    </source>
</evidence>
<dbReference type="FunFam" id="1.20.1560.10:FF:000012">
    <property type="entry name" value="ATP binding cassette subfamily C member 5"/>
    <property type="match status" value="1"/>
</dbReference>
<dbReference type="PROSITE" id="PS50893">
    <property type="entry name" value="ABC_TRANSPORTER_2"/>
    <property type="match status" value="2"/>
</dbReference>
<dbReference type="Proteomes" id="UP000515159">
    <property type="component" value="Chromosome 4"/>
</dbReference>
<dbReference type="CDD" id="cd03244">
    <property type="entry name" value="ABCC_MRP_domain2"/>
    <property type="match status" value="1"/>
</dbReference>
<dbReference type="GO" id="GO:0005524">
    <property type="term" value="F:ATP binding"/>
    <property type="evidence" value="ECO:0007669"/>
    <property type="project" value="UniProtKB-KW"/>
</dbReference>